<reference evidence="1 2" key="1">
    <citation type="journal article" date="2006" name="Nature">
        <title>Global trends of whole-genome duplications revealed by the ciliate Paramecium tetraurelia.</title>
        <authorList>
            <consortium name="Genoscope"/>
            <person name="Aury J.-M."/>
            <person name="Jaillon O."/>
            <person name="Duret L."/>
            <person name="Noel B."/>
            <person name="Jubin C."/>
            <person name="Porcel B.M."/>
            <person name="Segurens B."/>
            <person name="Daubin V."/>
            <person name="Anthouard V."/>
            <person name="Aiach N."/>
            <person name="Arnaiz O."/>
            <person name="Billaut A."/>
            <person name="Beisson J."/>
            <person name="Blanc I."/>
            <person name="Bouhouche K."/>
            <person name="Camara F."/>
            <person name="Duharcourt S."/>
            <person name="Guigo R."/>
            <person name="Gogendeau D."/>
            <person name="Katinka M."/>
            <person name="Keller A.-M."/>
            <person name="Kissmehl R."/>
            <person name="Klotz C."/>
            <person name="Koll F."/>
            <person name="Le Moue A."/>
            <person name="Lepere C."/>
            <person name="Malinsky S."/>
            <person name="Nowacki M."/>
            <person name="Nowak J.K."/>
            <person name="Plattner H."/>
            <person name="Poulain J."/>
            <person name="Ruiz F."/>
            <person name="Serrano V."/>
            <person name="Zagulski M."/>
            <person name="Dessen P."/>
            <person name="Betermier M."/>
            <person name="Weissenbach J."/>
            <person name="Scarpelli C."/>
            <person name="Schachter V."/>
            <person name="Sperling L."/>
            <person name="Meyer E."/>
            <person name="Cohen J."/>
            <person name="Wincker P."/>
        </authorList>
    </citation>
    <scope>NUCLEOTIDE SEQUENCE [LARGE SCALE GENOMIC DNA]</scope>
    <source>
        <strain evidence="1 2">Stock d4-2</strain>
    </source>
</reference>
<evidence type="ECO:0000313" key="2">
    <source>
        <dbReference type="Proteomes" id="UP000000600"/>
    </source>
</evidence>
<dbReference type="GeneID" id="5014269"/>
<dbReference type="RefSeq" id="XP_001428485.1">
    <property type="nucleotide sequence ID" value="XM_001428448.1"/>
</dbReference>
<evidence type="ECO:0000313" key="1">
    <source>
        <dbReference type="EMBL" id="CAK61087.1"/>
    </source>
</evidence>
<dbReference type="InParanoid" id="A0BRC0"/>
<dbReference type="HOGENOM" id="CLU_2710155_0_0_1"/>
<keyword evidence="2" id="KW-1185">Reference proteome</keyword>
<proteinExistence type="predicted"/>
<gene>
    <name evidence="1" type="ORF">GSPATT00031318001</name>
</gene>
<dbReference type="KEGG" id="ptm:GSPATT00031318001"/>
<accession>A0BRC0</accession>
<organism evidence="1 2">
    <name type="scientific">Paramecium tetraurelia</name>
    <dbReference type="NCBI Taxonomy" id="5888"/>
    <lineage>
        <taxon>Eukaryota</taxon>
        <taxon>Sar</taxon>
        <taxon>Alveolata</taxon>
        <taxon>Ciliophora</taxon>
        <taxon>Intramacronucleata</taxon>
        <taxon>Oligohymenophorea</taxon>
        <taxon>Peniculida</taxon>
        <taxon>Parameciidae</taxon>
        <taxon>Paramecium</taxon>
    </lineage>
</organism>
<dbReference type="EMBL" id="CT868011">
    <property type="protein sequence ID" value="CAK61087.1"/>
    <property type="molecule type" value="Genomic_DNA"/>
</dbReference>
<sequence length="73" mass="8831">MNDQKNCKFFINNTLKINTEIVLYNILANEYFERNYFINGQSFIFKPLRFSIIINYVKVNFHQKKVNVTFICL</sequence>
<protein>
    <submittedName>
        <fullName evidence="1">Uncharacterized protein</fullName>
    </submittedName>
</protein>
<name>A0BRC0_PARTE</name>
<dbReference type="AlphaFoldDB" id="A0BRC0"/>
<dbReference type="Proteomes" id="UP000000600">
    <property type="component" value="Unassembled WGS sequence"/>
</dbReference>